<dbReference type="Gene3D" id="1.10.357.70">
    <property type="entry name" value="Exocyst complex component Sec6, C-terminal domain"/>
    <property type="match status" value="1"/>
</dbReference>
<proteinExistence type="inferred from homology"/>
<evidence type="ECO:0000313" key="2">
    <source>
        <dbReference type="EMBL" id="KAJ7406574.1"/>
    </source>
</evidence>
<dbReference type="EMBL" id="WHWB01034642">
    <property type="protein sequence ID" value="KAJ7406574.1"/>
    <property type="molecule type" value="Genomic_DNA"/>
</dbReference>
<organism evidence="2 3">
    <name type="scientific">Willisornis vidua</name>
    <name type="common">Xingu scale-backed antbird</name>
    <dbReference type="NCBI Taxonomy" id="1566151"/>
    <lineage>
        <taxon>Eukaryota</taxon>
        <taxon>Metazoa</taxon>
        <taxon>Chordata</taxon>
        <taxon>Craniata</taxon>
        <taxon>Vertebrata</taxon>
        <taxon>Euteleostomi</taxon>
        <taxon>Archelosauria</taxon>
        <taxon>Archosauria</taxon>
        <taxon>Dinosauria</taxon>
        <taxon>Saurischia</taxon>
        <taxon>Theropoda</taxon>
        <taxon>Coelurosauria</taxon>
        <taxon>Aves</taxon>
        <taxon>Neognathae</taxon>
        <taxon>Neoaves</taxon>
        <taxon>Telluraves</taxon>
        <taxon>Australaves</taxon>
        <taxon>Passeriformes</taxon>
        <taxon>Thamnophilidae</taxon>
        <taxon>Willisornis</taxon>
    </lineage>
</organism>
<dbReference type="PANTHER" id="PTHR21292">
    <property type="entry name" value="EXOCYST COMPLEX COMPONENT SEC6-RELATED"/>
    <property type="match status" value="1"/>
</dbReference>
<dbReference type="InterPro" id="IPR010326">
    <property type="entry name" value="EXOC3/Sec6"/>
</dbReference>
<name>A0ABQ9CP36_9PASS</name>
<accession>A0ABQ9CP36</accession>
<dbReference type="Proteomes" id="UP001145742">
    <property type="component" value="Unassembled WGS sequence"/>
</dbReference>
<comment type="caution">
    <text evidence="2">The sequence shown here is derived from an EMBL/GenBank/DDBJ whole genome shotgun (WGS) entry which is preliminary data.</text>
</comment>
<protein>
    <submittedName>
        <fullName evidence="2">Tumor necrosis factor alpha-induced protein 2 isoform X1</fullName>
    </submittedName>
</protein>
<dbReference type="InterPro" id="IPR042532">
    <property type="entry name" value="EXOC3/Sec6_C"/>
</dbReference>
<dbReference type="PANTHER" id="PTHR21292:SF4">
    <property type="entry name" value="TUMOR NECROSIS FACTOR ALPHA-INDUCED PROTEIN 2"/>
    <property type="match status" value="1"/>
</dbReference>
<dbReference type="Pfam" id="PF06046">
    <property type="entry name" value="Sec6"/>
    <property type="match status" value="1"/>
</dbReference>
<comment type="similarity">
    <text evidence="1">Belongs to the SEC6 family.</text>
</comment>
<gene>
    <name evidence="2" type="primary">TNFAIP2</name>
    <name evidence="2" type="ORF">WISP_132611</name>
</gene>
<keyword evidence="3" id="KW-1185">Reference proteome</keyword>
<sequence length="742" mass="84548">MKAVSFEEEKEKMGKDCAKCLVQVLLCHGYAPSLSIALAAHPRKASSQARRKMMKMLPFFQSGPIGIRNGSEGCIGANRQFENPSASVAEQAPACSEPSVDEIWSRHQEKMSERPEAACRASRASSITSNESFISAGDSPEKGRGITGILRSALKKIKKTKPPSVKQIMDLLGEQRLCDATQHLIVLEKSLSSKSEERLNTSQKDIESVYEVLKHKVFSILSDSILLVKTNPDLLQQAVEALKEQEKEDQNYMSENPPDQNMQFRPRKWKELWMATVKESVEARMKDTSRTPINENLSAVGQNLLHMGKTMKEDLTVIVKYIKQLYPPEFNVFSVYAELYHSYFASQAKKNAESHLEDKDIYLLLSWVHNIYPKDMRKDHALAKELDTVKLGSLLPSSLSKELEKKYLDSEEVTVKNSLSKCLDKEIQRWKEDKEPEKLNGHFQSELLGIFVIQSIYSGQKRAQDISQAMGEELSQRLLKELPAFLRSYRDAFEDFKEKSKKHRHYKAILIANINNCWNFREYTEENMAEKDDNKANILSTLGDIENSAFDVLLQQLFAQLKPMYKKFTENKWDSSNEIMNEIIKTTSEHISDFRTLKDPFYHAIVEKIHTRLVKEYIVRLLKRKVSLKTEAQQQNLAQQISKNAADLEAFCTSNGSQATWLNSVLPKLAEIIRLQDLGAIKMEVATLAITYPDIRKRHLEAFLHIKANLSRSQQKSILGYLTDCTASTPPKAPLFSNINVS</sequence>
<evidence type="ECO:0000256" key="1">
    <source>
        <dbReference type="ARBA" id="ARBA00009447"/>
    </source>
</evidence>
<reference evidence="2" key="1">
    <citation type="submission" date="2019-10" db="EMBL/GenBank/DDBJ databases">
        <authorList>
            <person name="Soares A.E.R."/>
            <person name="Aleixo A."/>
            <person name="Schneider P."/>
            <person name="Miyaki C.Y."/>
            <person name="Schneider M.P."/>
            <person name="Mello C."/>
            <person name="Vasconcelos A.T.R."/>
        </authorList>
    </citation>
    <scope>NUCLEOTIDE SEQUENCE</scope>
    <source>
        <tissue evidence="2">Muscle</tissue>
    </source>
</reference>
<evidence type="ECO:0000313" key="3">
    <source>
        <dbReference type="Proteomes" id="UP001145742"/>
    </source>
</evidence>